<protein>
    <recommendedName>
        <fullName evidence="2">DUF3592 domain-containing protein</fullName>
    </recommendedName>
</protein>
<dbReference type="RefSeq" id="WP_091018104.1">
    <property type="nucleotide sequence ID" value="NZ_CP041743.1"/>
</dbReference>
<evidence type="ECO:0000313" key="3">
    <source>
        <dbReference type="EMBL" id="SFJ68768.1"/>
    </source>
</evidence>
<dbReference type="STRING" id="420953.SAMN05192543_109227"/>
<dbReference type="Pfam" id="PF12158">
    <property type="entry name" value="DUF3592"/>
    <property type="match status" value="1"/>
</dbReference>
<gene>
    <name evidence="3" type="ORF">SAMN05192543_109227</name>
</gene>
<dbReference type="OrthoDB" id="9024003at2"/>
<evidence type="ECO:0000256" key="1">
    <source>
        <dbReference type="SAM" id="Phobius"/>
    </source>
</evidence>
<dbReference type="EMBL" id="FOQU01000009">
    <property type="protein sequence ID" value="SFJ68768.1"/>
    <property type="molecule type" value="Genomic_DNA"/>
</dbReference>
<name>A0A1I3TC59_9BURK</name>
<evidence type="ECO:0000259" key="2">
    <source>
        <dbReference type="Pfam" id="PF12158"/>
    </source>
</evidence>
<keyword evidence="1" id="KW-0812">Transmembrane</keyword>
<dbReference type="AlphaFoldDB" id="A0A1I3TC59"/>
<feature type="domain" description="DUF3592" evidence="2">
    <location>
        <begin position="51"/>
        <end position="109"/>
    </location>
</feature>
<dbReference type="Proteomes" id="UP000199548">
    <property type="component" value="Unassembled WGS sequence"/>
</dbReference>
<dbReference type="InterPro" id="IPR021994">
    <property type="entry name" value="DUF3592"/>
</dbReference>
<sequence length="146" mass="15603">MAQRSSTYVLLPLFIIGLIFLAVTAVALAQTLTFVVHATRTEGAFVGAVAKSGGNHGGTFLYPQAQFTTPDGHTFKATSKSGSTDQPYTDGAPITVLYDPNNPEHAEIESIWLWIGSIIPGSFGLLFSVIPTIVFFSLRKRSRAAG</sequence>
<reference evidence="3 4" key="1">
    <citation type="submission" date="2016-10" db="EMBL/GenBank/DDBJ databases">
        <authorList>
            <person name="de Groot N.N."/>
        </authorList>
    </citation>
    <scope>NUCLEOTIDE SEQUENCE [LARGE SCALE GENOMIC DNA]</scope>
    <source>
        <strain evidence="3 4">LMG 23650</strain>
    </source>
</reference>
<organism evidence="3 4">
    <name type="scientific">Paraburkholderia megapolitana</name>
    <dbReference type="NCBI Taxonomy" id="420953"/>
    <lineage>
        <taxon>Bacteria</taxon>
        <taxon>Pseudomonadati</taxon>
        <taxon>Pseudomonadota</taxon>
        <taxon>Betaproteobacteria</taxon>
        <taxon>Burkholderiales</taxon>
        <taxon>Burkholderiaceae</taxon>
        <taxon>Paraburkholderia</taxon>
    </lineage>
</organism>
<keyword evidence="1" id="KW-0472">Membrane</keyword>
<keyword evidence="1" id="KW-1133">Transmembrane helix</keyword>
<evidence type="ECO:0000313" key="4">
    <source>
        <dbReference type="Proteomes" id="UP000199548"/>
    </source>
</evidence>
<feature type="transmembrane region" description="Helical" evidence="1">
    <location>
        <begin position="111"/>
        <end position="138"/>
    </location>
</feature>
<keyword evidence="4" id="KW-1185">Reference proteome</keyword>
<proteinExistence type="predicted"/>
<accession>A0A1I3TC59</accession>